<dbReference type="PANTHER" id="PTHR33376">
    <property type="match status" value="1"/>
</dbReference>
<reference evidence="5" key="1">
    <citation type="submission" date="2021-06" db="EMBL/GenBank/DDBJ databases">
        <title>Genome-based taxonomic framework of Microbacterium strains isolated from marine environment, the description of four new species and reclassification of four preexisting species.</title>
        <authorList>
            <person name="Lee S.D."/>
            <person name="Kim S.-M."/>
            <person name="Byeon Y.-S."/>
            <person name="Yang H.L."/>
            <person name="Kim I.S."/>
        </authorList>
    </citation>
    <scope>NUCLEOTIDE SEQUENCE</scope>
    <source>
        <strain evidence="5">KACC 20510</strain>
    </source>
</reference>
<sequence>MDFHSTRKVGRKRAALFGVIIMAATLVAGCAGSPAEPAGEGDGGNLDGLETVTLTYADYAQEASGGAIKAFAEEVADKSGGKITIEPYFGGSLLGVADMLSGVSSGVADMGNVPATFVAQEMPISDWMMGLTTGSSESFPLQSLEAATATIETVLSSPDLLAEAESNGIKVLYATANDPRYDMICNSEYTTLDSLGGAITSANGRIWVTEAEAIGMTTTSLPPGEQYEGLERGVIDCSIVSPISPMDFGLWEVARYYINMQFAGFNAGRTIISTSSWDGLSDQAKQIIWDALPVLAIEKTKHNIAQYARLATEGPAEHDLEFVVPDDDVLDALRAFQAEQLDTLAERAPASLSDPEGFVAAYLATLDAYGSEFIESMGLDPEPASDPVAAYVDAADVDLAPYEEAIRKVYADSAGK</sequence>
<dbReference type="EMBL" id="JAHWXI010000018">
    <property type="protein sequence ID" value="MDN4465377.1"/>
    <property type="molecule type" value="Genomic_DNA"/>
</dbReference>
<dbReference type="Gene3D" id="3.40.190.170">
    <property type="entry name" value="Bacterial extracellular solute-binding protein, family 7"/>
    <property type="match status" value="1"/>
</dbReference>
<comment type="similarity">
    <text evidence="1">Belongs to the bacterial solute-binding protein 7 family.</text>
</comment>
<name>A0ABT8FVN5_9MICO</name>
<dbReference type="RefSeq" id="WP_301135296.1">
    <property type="nucleotide sequence ID" value="NZ_BAAAUQ010000016.1"/>
</dbReference>
<keyword evidence="6" id="KW-1185">Reference proteome</keyword>
<protein>
    <submittedName>
        <fullName evidence="5">TRAP transporter substrate-binding protein DctP</fullName>
    </submittedName>
</protein>
<dbReference type="Proteomes" id="UP001172731">
    <property type="component" value="Unassembled WGS sequence"/>
</dbReference>
<keyword evidence="3 4" id="KW-0732">Signal</keyword>
<dbReference type="PANTHER" id="PTHR33376:SF7">
    <property type="entry name" value="C4-DICARBOXYLATE-BINDING PROTEIN DCTB"/>
    <property type="match status" value="1"/>
</dbReference>
<dbReference type="InterPro" id="IPR018389">
    <property type="entry name" value="DctP_fam"/>
</dbReference>
<accession>A0ABT8FVN5</accession>
<feature type="chain" id="PRO_5045801948" evidence="4">
    <location>
        <begin position="29"/>
        <end position="416"/>
    </location>
</feature>
<dbReference type="Pfam" id="PF03480">
    <property type="entry name" value="DctP"/>
    <property type="match status" value="1"/>
</dbReference>
<evidence type="ECO:0000256" key="1">
    <source>
        <dbReference type="ARBA" id="ARBA00009023"/>
    </source>
</evidence>
<evidence type="ECO:0000256" key="4">
    <source>
        <dbReference type="SAM" id="SignalP"/>
    </source>
</evidence>
<evidence type="ECO:0000256" key="2">
    <source>
        <dbReference type="ARBA" id="ARBA00022448"/>
    </source>
</evidence>
<evidence type="ECO:0000313" key="6">
    <source>
        <dbReference type="Proteomes" id="UP001172731"/>
    </source>
</evidence>
<organism evidence="5 6">
    <name type="scientific">Microbacterium aurantiacum</name>
    <dbReference type="NCBI Taxonomy" id="162393"/>
    <lineage>
        <taxon>Bacteria</taxon>
        <taxon>Bacillati</taxon>
        <taxon>Actinomycetota</taxon>
        <taxon>Actinomycetes</taxon>
        <taxon>Micrococcales</taxon>
        <taxon>Microbacteriaceae</taxon>
        <taxon>Microbacterium</taxon>
    </lineage>
</organism>
<proteinExistence type="inferred from homology"/>
<gene>
    <name evidence="5" type="primary">dctP</name>
    <name evidence="5" type="ORF">KZC48_13365</name>
</gene>
<evidence type="ECO:0000313" key="5">
    <source>
        <dbReference type="EMBL" id="MDN4465377.1"/>
    </source>
</evidence>
<dbReference type="PROSITE" id="PS51257">
    <property type="entry name" value="PROKAR_LIPOPROTEIN"/>
    <property type="match status" value="1"/>
</dbReference>
<comment type="caution">
    <text evidence="5">The sequence shown here is derived from an EMBL/GenBank/DDBJ whole genome shotgun (WGS) entry which is preliminary data.</text>
</comment>
<evidence type="ECO:0000256" key="3">
    <source>
        <dbReference type="ARBA" id="ARBA00022729"/>
    </source>
</evidence>
<dbReference type="NCBIfam" id="NF037995">
    <property type="entry name" value="TRAP_S1"/>
    <property type="match status" value="1"/>
</dbReference>
<dbReference type="InterPro" id="IPR038404">
    <property type="entry name" value="TRAP_DctP_sf"/>
</dbReference>
<feature type="signal peptide" evidence="4">
    <location>
        <begin position="1"/>
        <end position="28"/>
    </location>
</feature>
<keyword evidence="2" id="KW-0813">Transport</keyword>